<feature type="transmembrane region" description="Helical" evidence="8">
    <location>
        <begin position="103"/>
        <end position="120"/>
    </location>
</feature>
<dbReference type="AlphaFoldDB" id="A0A081FZI5"/>
<keyword evidence="11" id="KW-1185">Reference proteome</keyword>
<dbReference type="NCBIfam" id="TIGR00688">
    <property type="entry name" value="rarD"/>
    <property type="match status" value="1"/>
</dbReference>
<accession>A0A081FZI5</accession>
<feature type="domain" description="EamA" evidence="9">
    <location>
        <begin position="7"/>
        <end position="141"/>
    </location>
</feature>
<comment type="caution">
    <text evidence="10">The sequence shown here is derived from an EMBL/GenBank/DDBJ whole genome shotgun (WGS) entry which is preliminary data.</text>
</comment>
<evidence type="ECO:0000313" key="11">
    <source>
        <dbReference type="Proteomes" id="UP000028252"/>
    </source>
</evidence>
<dbReference type="Pfam" id="PF00892">
    <property type="entry name" value="EamA"/>
    <property type="match status" value="1"/>
</dbReference>
<name>A0A081FZI5_9GAMM</name>
<gene>
    <name evidence="10" type="ORF">ADIMK_1911</name>
</gene>
<evidence type="ECO:0000256" key="3">
    <source>
        <dbReference type="ARBA" id="ARBA00022448"/>
    </source>
</evidence>
<dbReference type="PANTHER" id="PTHR22911">
    <property type="entry name" value="ACYL-MALONYL CONDENSING ENZYME-RELATED"/>
    <property type="match status" value="1"/>
</dbReference>
<evidence type="ECO:0000313" key="10">
    <source>
        <dbReference type="EMBL" id="KEA63940.1"/>
    </source>
</evidence>
<dbReference type="PATRIC" id="fig|1232683.4.peg.1880"/>
<keyword evidence="5 8" id="KW-0812">Transmembrane</keyword>
<feature type="transmembrane region" description="Helical" evidence="8">
    <location>
        <begin position="178"/>
        <end position="196"/>
    </location>
</feature>
<dbReference type="PANTHER" id="PTHR22911:SF137">
    <property type="entry name" value="SOLUTE CARRIER FAMILY 35 MEMBER G2-RELATED"/>
    <property type="match status" value="1"/>
</dbReference>
<reference evidence="10 11" key="1">
    <citation type="submission" date="2014-04" db="EMBL/GenBank/DDBJ databases">
        <title>Marinobacterium kochiensis sp. nov., isolated from sediment sample collected from Kochi backwaters in Kerala, India.</title>
        <authorList>
            <person name="Singh A."/>
            <person name="Pinnaka A.K."/>
        </authorList>
    </citation>
    <scope>NUCLEOTIDE SEQUENCE [LARGE SCALE GENOMIC DNA]</scope>
    <source>
        <strain evidence="10 11">AK27</strain>
    </source>
</reference>
<evidence type="ECO:0000256" key="4">
    <source>
        <dbReference type="ARBA" id="ARBA00022475"/>
    </source>
</evidence>
<feature type="transmembrane region" description="Helical" evidence="8">
    <location>
        <begin position="38"/>
        <end position="56"/>
    </location>
</feature>
<dbReference type="SUPFAM" id="SSF103481">
    <property type="entry name" value="Multidrug resistance efflux transporter EmrE"/>
    <property type="match status" value="2"/>
</dbReference>
<evidence type="ECO:0000259" key="9">
    <source>
        <dbReference type="Pfam" id="PF00892"/>
    </source>
</evidence>
<keyword evidence="3" id="KW-0813">Transport</keyword>
<organism evidence="10 11">
    <name type="scientific">Marinobacterium lacunae</name>
    <dbReference type="NCBI Taxonomy" id="1232683"/>
    <lineage>
        <taxon>Bacteria</taxon>
        <taxon>Pseudomonadati</taxon>
        <taxon>Pseudomonadota</taxon>
        <taxon>Gammaproteobacteria</taxon>
        <taxon>Oceanospirillales</taxon>
        <taxon>Oceanospirillaceae</taxon>
        <taxon>Marinobacterium</taxon>
    </lineage>
</organism>
<evidence type="ECO:0000256" key="6">
    <source>
        <dbReference type="ARBA" id="ARBA00022989"/>
    </source>
</evidence>
<proteinExistence type="inferred from homology"/>
<feature type="transmembrane region" description="Helical" evidence="8">
    <location>
        <begin position="9"/>
        <end position="26"/>
    </location>
</feature>
<comment type="similarity">
    <text evidence="2">Belongs to the EamA transporter family.</text>
</comment>
<dbReference type="EMBL" id="JMQN01000023">
    <property type="protein sequence ID" value="KEA63940.1"/>
    <property type="molecule type" value="Genomic_DNA"/>
</dbReference>
<dbReference type="eggNOG" id="COG2962">
    <property type="taxonomic scope" value="Bacteria"/>
</dbReference>
<feature type="transmembrane region" description="Helical" evidence="8">
    <location>
        <begin position="150"/>
        <end position="166"/>
    </location>
</feature>
<keyword evidence="4" id="KW-1003">Cell membrane</keyword>
<dbReference type="InterPro" id="IPR000620">
    <property type="entry name" value="EamA_dom"/>
</dbReference>
<evidence type="ECO:0000256" key="1">
    <source>
        <dbReference type="ARBA" id="ARBA00004651"/>
    </source>
</evidence>
<feature type="transmembrane region" description="Helical" evidence="8">
    <location>
        <begin position="127"/>
        <end position="144"/>
    </location>
</feature>
<feature type="transmembrane region" description="Helical" evidence="8">
    <location>
        <begin position="208"/>
        <end position="232"/>
    </location>
</feature>
<dbReference type="InterPro" id="IPR004626">
    <property type="entry name" value="RarD"/>
</dbReference>
<keyword evidence="7 8" id="KW-0472">Membrane</keyword>
<dbReference type="RefSeq" id="WP_036186912.1">
    <property type="nucleotide sequence ID" value="NZ_JMQN01000023.1"/>
</dbReference>
<evidence type="ECO:0000256" key="5">
    <source>
        <dbReference type="ARBA" id="ARBA00022692"/>
    </source>
</evidence>
<feature type="transmembrane region" description="Helical" evidence="8">
    <location>
        <begin position="239"/>
        <end position="259"/>
    </location>
</feature>
<evidence type="ECO:0000256" key="8">
    <source>
        <dbReference type="SAM" id="Phobius"/>
    </source>
</evidence>
<feature type="transmembrane region" description="Helical" evidence="8">
    <location>
        <begin position="265"/>
        <end position="286"/>
    </location>
</feature>
<sequence>MDQNTKSGVFYALTAYILWAIAPVYFKVMKDIPALEILAHRIIWSCIITLGLILLLKKRHMLIAALRSNRARWALLASTVLIGLNWGVFIWAVNANLMLSASLGYYINPLINILLGMLFFRERLDRVRALAVGLCVVAVLFELIQFGRLPWVALVLASTFGLYGLVRKKLGVDSFTGMALETGLLLPVAAGYLLFSSGTGSEPVQHTAVTYLLLFAAGPITMVPLMCFAAAANRISLTALGFFQYISPSGIFLLAVFVYDEPMSPSKLITFGLIWSALAIMTLDSLHKWRKAKRLLRSGGSTLSGRSVPK</sequence>
<protein>
    <submittedName>
        <fullName evidence="10">Protein rarD</fullName>
    </submittedName>
</protein>
<dbReference type="GO" id="GO:0005886">
    <property type="term" value="C:plasma membrane"/>
    <property type="evidence" value="ECO:0007669"/>
    <property type="project" value="UniProtKB-SubCell"/>
</dbReference>
<keyword evidence="6 8" id="KW-1133">Transmembrane helix</keyword>
<dbReference type="STRING" id="1232683.ADIMK_1911"/>
<feature type="transmembrane region" description="Helical" evidence="8">
    <location>
        <begin position="76"/>
        <end position="97"/>
    </location>
</feature>
<comment type="subcellular location">
    <subcellularLocation>
        <location evidence="1">Cell membrane</location>
        <topology evidence="1">Multi-pass membrane protein</topology>
    </subcellularLocation>
</comment>
<evidence type="ECO:0000256" key="7">
    <source>
        <dbReference type="ARBA" id="ARBA00023136"/>
    </source>
</evidence>
<evidence type="ECO:0000256" key="2">
    <source>
        <dbReference type="ARBA" id="ARBA00007362"/>
    </source>
</evidence>
<dbReference type="OrthoDB" id="369870at2"/>
<dbReference type="Proteomes" id="UP000028252">
    <property type="component" value="Unassembled WGS sequence"/>
</dbReference>
<dbReference type="InterPro" id="IPR037185">
    <property type="entry name" value="EmrE-like"/>
</dbReference>